<feature type="domain" description="N-acetyltransferase" evidence="1">
    <location>
        <begin position="11"/>
        <end position="169"/>
    </location>
</feature>
<dbReference type="PROSITE" id="PS51186">
    <property type="entry name" value="GNAT"/>
    <property type="match status" value="1"/>
</dbReference>
<dbReference type="InterPro" id="IPR051531">
    <property type="entry name" value="N-acetyltransferase"/>
</dbReference>
<proteinExistence type="predicted"/>
<comment type="caution">
    <text evidence="2">The sequence shown here is derived from an EMBL/GenBank/DDBJ whole genome shotgun (WGS) entry which is preliminary data.</text>
</comment>
<dbReference type="InterPro" id="IPR016181">
    <property type="entry name" value="Acyl_CoA_acyltransferase"/>
</dbReference>
<dbReference type="Proteomes" id="UP001197247">
    <property type="component" value="Unassembled WGS sequence"/>
</dbReference>
<dbReference type="Gene3D" id="3.40.630.30">
    <property type="match status" value="1"/>
</dbReference>
<dbReference type="RefSeq" id="WP_214156160.1">
    <property type="nucleotide sequence ID" value="NZ_JAHBAY010000005.1"/>
</dbReference>
<name>A0ABS5TIF8_9ACTN</name>
<evidence type="ECO:0000313" key="2">
    <source>
        <dbReference type="EMBL" id="MBT0769858.1"/>
    </source>
</evidence>
<evidence type="ECO:0000313" key="3">
    <source>
        <dbReference type="Proteomes" id="UP001197247"/>
    </source>
</evidence>
<sequence length="183" mass="20038">MHPVTLSGPAVRLREFRIEDAEAAHAFLGSDEVTRWLAFDSRSRAETVRMIADIVEMAVAEPRVEYALAAEADGVLIGMGRLFLGRAKSAKLFCALRADHWHLGHGTEIGRLLVSFGFSSLGLRRVSAAIGPSNTASMKGAEKLGMTYEGRIRDHVFTNGEWRDSNLYSVLAHEWGASRPGQA</sequence>
<dbReference type="Pfam" id="PF13302">
    <property type="entry name" value="Acetyltransf_3"/>
    <property type="match status" value="1"/>
</dbReference>
<evidence type="ECO:0000259" key="1">
    <source>
        <dbReference type="PROSITE" id="PS51186"/>
    </source>
</evidence>
<accession>A0ABS5TIF8</accession>
<dbReference type="PANTHER" id="PTHR43792">
    <property type="entry name" value="GNAT FAMILY, PUTATIVE (AFU_ORTHOLOGUE AFUA_3G00765)-RELATED-RELATED"/>
    <property type="match status" value="1"/>
</dbReference>
<reference evidence="2 3" key="1">
    <citation type="submission" date="2021-05" db="EMBL/GenBank/DDBJ databases">
        <title>Kineosporia and Streptomyces sp. nov. two new marine actinobacteria isolated from Coral.</title>
        <authorList>
            <person name="Buangrab K."/>
            <person name="Sutthacheep M."/>
            <person name="Yeemin T."/>
            <person name="Harunari E."/>
            <person name="Igarashi Y."/>
            <person name="Kanchanasin P."/>
            <person name="Tanasupawat S."/>
            <person name="Phongsopitanun W."/>
        </authorList>
    </citation>
    <scope>NUCLEOTIDE SEQUENCE [LARGE SCALE GENOMIC DNA]</scope>
    <source>
        <strain evidence="2 3">J2-2</strain>
    </source>
</reference>
<dbReference type="EMBL" id="JAHBAY010000005">
    <property type="protein sequence ID" value="MBT0769858.1"/>
    <property type="molecule type" value="Genomic_DNA"/>
</dbReference>
<dbReference type="SUPFAM" id="SSF55729">
    <property type="entry name" value="Acyl-CoA N-acyltransferases (Nat)"/>
    <property type="match status" value="1"/>
</dbReference>
<dbReference type="InterPro" id="IPR000182">
    <property type="entry name" value="GNAT_dom"/>
</dbReference>
<protein>
    <submittedName>
        <fullName evidence="2">GNAT family N-acetyltransferase</fullName>
    </submittedName>
</protein>
<keyword evidence="3" id="KW-1185">Reference proteome</keyword>
<organism evidence="2 3">
    <name type="scientific">Kineosporia corallincola</name>
    <dbReference type="NCBI Taxonomy" id="2835133"/>
    <lineage>
        <taxon>Bacteria</taxon>
        <taxon>Bacillati</taxon>
        <taxon>Actinomycetota</taxon>
        <taxon>Actinomycetes</taxon>
        <taxon>Kineosporiales</taxon>
        <taxon>Kineosporiaceae</taxon>
        <taxon>Kineosporia</taxon>
    </lineage>
</organism>
<gene>
    <name evidence="2" type="ORF">KIH74_13050</name>
</gene>